<comment type="catalytic activity">
    <reaction evidence="7 8">
        <text>L-2,4-diaminobutanoate + acetyl-CoA = (2S)-4-acetamido-2-aminobutanoate + CoA + H(+)</text>
        <dbReference type="Rhea" id="RHEA:16901"/>
        <dbReference type="ChEBI" id="CHEBI:15378"/>
        <dbReference type="ChEBI" id="CHEBI:57287"/>
        <dbReference type="ChEBI" id="CHEBI:57288"/>
        <dbReference type="ChEBI" id="CHEBI:58761"/>
        <dbReference type="ChEBI" id="CHEBI:58929"/>
        <dbReference type="EC" id="2.3.1.178"/>
    </reaction>
</comment>
<evidence type="ECO:0000256" key="1">
    <source>
        <dbReference type="ARBA" id="ARBA00004978"/>
    </source>
</evidence>
<dbReference type="PANTHER" id="PTHR43072">
    <property type="entry name" value="N-ACETYLTRANSFERASE"/>
    <property type="match status" value="1"/>
</dbReference>
<comment type="pathway">
    <text evidence="1 8">Amine and polyamine biosynthesis; ectoine biosynthesis; L-ectoine from L-aspartate 4-semialdehyde: step 2/3.</text>
</comment>
<evidence type="ECO:0000256" key="5">
    <source>
        <dbReference type="ARBA" id="ARBA00022679"/>
    </source>
</evidence>
<evidence type="ECO:0000256" key="6">
    <source>
        <dbReference type="ARBA" id="ARBA00023315"/>
    </source>
</evidence>
<dbReference type="AlphaFoldDB" id="A0A556AVV5"/>
<accession>A0A556AVV5</accession>
<dbReference type="RefSeq" id="WP_143947424.1">
    <property type="nucleotide sequence ID" value="NZ_BAABMB010000002.1"/>
</dbReference>
<dbReference type="EMBL" id="VLTJ01000011">
    <property type="protein sequence ID" value="TSH97057.1"/>
    <property type="molecule type" value="Genomic_DNA"/>
</dbReference>
<evidence type="ECO:0000256" key="7">
    <source>
        <dbReference type="ARBA" id="ARBA00048924"/>
    </source>
</evidence>
<evidence type="ECO:0000256" key="3">
    <source>
        <dbReference type="ARBA" id="ARBA00012355"/>
    </source>
</evidence>
<evidence type="ECO:0000256" key="8">
    <source>
        <dbReference type="RuleBase" id="RU365045"/>
    </source>
</evidence>
<reference evidence="10 11" key="1">
    <citation type="submission" date="2019-07" db="EMBL/GenBank/DDBJ databases">
        <title>Qingshengfaniella alkalisoli gen. nov., sp. nov., isolated from saline soil.</title>
        <authorList>
            <person name="Xu L."/>
            <person name="Huang X.-X."/>
            <person name="Sun J.-Q."/>
        </authorList>
    </citation>
    <scope>NUCLEOTIDE SEQUENCE [LARGE SCALE GENOMIC DNA]</scope>
    <source>
        <strain evidence="10 11">DSM 27279</strain>
    </source>
</reference>
<dbReference type="InterPro" id="IPR000182">
    <property type="entry name" value="GNAT_dom"/>
</dbReference>
<protein>
    <recommendedName>
        <fullName evidence="4 8">L-2,4-diaminobutyric acid acetyltransferase</fullName>
        <shortName evidence="8">DABA acetyltransferase</shortName>
        <ecNumber evidence="3 8">2.3.1.178</ecNumber>
    </recommendedName>
</protein>
<dbReference type="SUPFAM" id="SSF55729">
    <property type="entry name" value="Acyl-CoA N-acyltransferases (Nat)"/>
    <property type="match status" value="1"/>
</dbReference>
<dbReference type="GO" id="GO:0033816">
    <property type="term" value="F:diaminobutyrate acetyltransferase activity"/>
    <property type="evidence" value="ECO:0007669"/>
    <property type="project" value="UniProtKB-EC"/>
</dbReference>
<dbReference type="Pfam" id="PF00583">
    <property type="entry name" value="Acetyltransf_1"/>
    <property type="match status" value="1"/>
</dbReference>
<evidence type="ECO:0000256" key="4">
    <source>
        <dbReference type="ARBA" id="ARBA00017935"/>
    </source>
</evidence>
<keyword evidence="6 8" id="KW-0012">Acyltransferase</keyword>
<comment type="function">
    <text evidence="8">Catalyzes the acetylation of L-2,4-diaminobutyrate (DABA) to gamma-N-acetyl-alpha,gamma-diaminobutyric acid (ADABA) with acetyl coenzyme A.</text>
</comment>
<dbReference type="UniPathway" id="UPA00067">
    <property type="reaction ID" value="UER00122"/>
</dbReference>
<name>A0A556AVV5_9BURK</name>
<comment type="similarity">
    <text evidence="2 8">Belongs to the acetyltransferase family. EctA subfamily.</text>
</comment>
<comment type="caution">
    <text evidence="10">The sequence shown here is derived from an EMBL/GenBank/DDBJ whole genome shotgun (WGS) entry which is preliminary data.</text>
</comment>
<dbReference type="PANTHER" id="PTHR43072:SF23">
    <property type="entry name" value="UPF0039 PROTEIN C11D3.02C"/>
    <property type="match status" value="1"/>
</dbReference>
<dbReference type="CDD" id="cd04301">
    <property type="entry name" value="NAT_SF"/>
    <property type="match status" value="1"/>
</dbReference>
<evidence type="ECO:0000313" key="10">
    <source>
        <dbReference type="EMBL" id="TSH97057.1"/>
    </source>
</evidence>
<dbReference type="OrthoDB" id="2436196at2"/>
<evidence type="ECO:0000256" key="2">
    <source>
        <dbReference type="ARBA" id="ARBA00010712"/>
    </source>
</evidence>
<sequence length="172" mass="18949">MSNENAKAQPNEDIVLRAPRVEDGAAVAELIRQSPPLDVNSTYAYLLLCHHFAGTCVVAELEGRVVGFISGYLPPEQPETFFVWQVAVHADARGRGLGQSMLRHLLQRPVSRHVHFLETTVSPSNAASRGMFSGLAKDLETDMSEQPLFDHTMFGEGAAHEDEMLLKIGPFH</sequence>
<dbReference type="PROSITE" id="PS51186">
    <property type="entry name" value="GNAT"/>
    <property type="match status" value="1"/>
</dbReference>
<dbReference type="NCBIfam" id="TIGR02406">
    <property type="entry name" value="ectoine_EctA"/>
    <property type="match status" value="1"/>
</dbReference>
<dbReference type="GO" id="GO:0019491">
    <property type="term" value="P:ectoine biosynthetic process"/>
    <property type="evidence" value="ECO:0007669"/>
    <property type="project" value="UniProtKB-UniPathway"/>
</dbReference>
<dbReference type="InterPro" id="IPR016181">
    <property type="entry name" value="Acyl_CoA_acyltransferase"/>
</dbReference>
<gene>
    <name evidence="8 10" type="primary">ectA</name>
    <name evidence="10" type="ORF">FOZ76_06965</name>
</gene>
<keyword evidence="5 8" id="KW-0808">Transferase</keyword>
<dbReference type="EC" id="2.3.1.178" evidence="3 8"/>
<organism evidence="10 11">
    <name type="scientific">Verticiella sediminum</name>
    <dbReference type="NCBI Taxonomy" id="1247510"/>
    <lineage>
        <taxon>Bacteria</taxon>
        <taxon>Pseudomonadati</taxon>
        <taxon>Pseudomonadota</taxon>
        <taxon>Betaproteobacteria</taxon>
        <taxon>Burkholderiales</taxon>
        <taxon>Alcaligenaceae</taxon>
        <taxon>Verticiella</taxon>
    </lineage>
</organism>
<dbReference type="Proteomes" id="UP000318405">
    <property type="component" value="Unassembled WGS sequence"/>
</dbReference>
<keyword evidence="11" id="KW-1185">Reference proteome</keyword>
<evidence type="ECO:0000313" key="11">
    <source>
        <dbReference type="Proteomes" id="UP000318405"/>
    </source>
</evidence>
<proteinExistence type="inferred from homology"/>
<evidence type="ECO:0000259" key="9">
    <source>
        <dbReference type="PROSITE" id="PS51186"/>
    </source>
</evidence>
<dbReference type="Gene3D" id="3.40.630.30">
    <property type="match status" value="1"/>
</dbReference>
<dbReference type="InterPro" id="IPR012772">
    <property type="entry name" value="Ectoine_EctA"/>
</dbReference>
<feature type="domain" description="N-acetyltransferase" evidence="9">
    <location>
        <begin position="14"/>
        <end position="169"/>
    </location>
</feature>